<comment type="caution">
    <text evidence="3">The sequence shown here is derived from an EMBL/GenBank/DDBJ whole genome shotgun (WGS) entry which is preliminary data.</text>
</comment>
<dbReference type="InterPro" id="IPR036291">
    <property type="entry name" value="NAD(P)-bd_dom_sf"/>
</dbReference>
<dbReference type="Gene3D" id="3.40.50.720">
    <property type="entry name" value="NAD(P)-binding Rossmann-like Domain"/>
    <property type="match status" value="1"/>
</dbReference>
<comment type="similarity">
    <text evidence="1">Belongs to the NAD(P)-dependent epimerase/dehydratase family.</text>
</comment>
<evidence type="ECO:0000259" key="2">
    <source>
        <dbReference type="Pfam" id="PF01370"/>
    </source>
</evidence>
<proteinExistence type="inferred from homology"/>
<dbReference type="AlphaFoldDB" id="A0A8J3ADK0"/>
<protein>
    <submittedName>
        <fullName evidence="3">UDP-glucose 4-epimerase-like protein</fullName>
    </submittedName>
</protein>
<reference evidence="3" key="1">
    <citation type="journal article" date="2014" name="Int. J. Syst. Evol. Microbiol.">
        <title>Complete genome sequence of Corynebacterium casei LMG S-19264T (=DSM 44701T), isolated from a smear-ripened cheese.</title>
        <authorList>
            <consortium name="US DOE Joint Genome Institute (JGI-PGF)"/>
            <person name="Walter F."/>
            <person name="Albersmeier A."/>
            <person name="Kalinowski J."/>
            <person name="Ruckert C."/>
        </authorList>
    </citation>
    <scope>NUCLEOTIDE SEQUENCE</scope>
    <source>
        <strain evidence="3">CGMCC 1.14988</strain>
    </source>
</reference>
<dbReference type="Gene3D" id="3.90.25.10">
    <property type="entry name" value="UDP-galactose 4-epimerase, domain 1"/>
    <property type="match status" value="1"/>
</dbReference>
<feature type="domain" description="NAD-dependent epimerase/dehydratase" evidence="2">
    <location>
        <begin position="16"/>
        <end position="258"/>
    </location>
</feature>
<evidence type="ECO:0000313" key="4">
    <source>
        <dbReference type="Proteomes" id="UP000650511"/>
    </source>
</evidence>
<dbReference type="Pfam" id="PF01370">
    <property type="entry name" value="Epimerase"/>
    <property type="match status" value="1"/>
</dbReference>
<name>A0A8J3ADK0_9ACTN</name>
<dbReference type="PANTHER" id="PTHR43000">
    <property type="entry name" value="DTDP-D-GLUCOSE 4,6-DEHYDRATASE-RELATED"/>
    <property type="match status" value="1"/>
</dbReference>
<dbReference type="InterPro" id="IPR001509">
    <property type="entry name" value="Epimerase_deHydtase"/>
</dbReference>
<sequence length="340" mass="35921">MRGGTSQGCGGWNMRVVVTGGAGFIGANLVRRLVTTPGITGVVVVDDLSTGGLANLAGIDDEDVETPVDVRIGSILDEGLLQAAFAGADAVVHLAALPSVPRSIDDPMASHLVNATGTLSVLEAARRAGNLHVVLASSSSVYGANPALPKSENLQLRPMSPYAVSKQATEAYALAYAHCFGLPVLPFRFFNVFGPLQAAGHAYAAAIPAFLDAAMRGVPVPIEGDGLQTRDFTYVGSVSMAVIDALQRRVTSDTAVNLAFGSRCTLLELIDELERQVGTPLVREHRAPRQGDVRHSQADATRLRALFPELEPVDLQTGLRQTIDWFRTLPEYALGGASVR</sequence>
<evidence type="ECO:0000313" key="3">
    <source>
        <dbReference type="EMBL" id="GGI05362.1"/>
    </source>
</evidence>
<dbReference type="SUPFAM" id="SSF51735">
    <property type="entry name" value="NAD(P)-binding Rossmann-fold domains"/>
    <property type="match status" value="1"/>
</dbReference>
<dbReference type="Proteomes" id="UP000650511">
    <property type="component" value="Unassembled WGS sequence"/>
</dbReference>
<evidence type="ECO:0000256" key="1">
    <source>
        <dbReference type="ARBA" id="ARBA00007637"/>
    </source>
</evidence>
<organism evidence="3 4">
    <name type="scientific">Egicoccus halophilus</name>
    <dbReference type="NCBI Taxonomy" id="1670830"/>
    <lineage>
        <taxon>Bacteria</taxon>
        <taxon>Bacillati</taxon>
        <taxon>Actinomycetota</taxon>
        <taxon>Nitriliruptoria</taxon>
        <taxon>Egicoccales</taxon>
        <taxon>Egicoccaceae</taxon>
        <taxon>Egicoccus</taxon>
    </lineage>
</organism>
<keyword evidence="4" id="KW-1185">Reference proteome</keyword>
<accession>A0A8J3ADK0</accession>
<gene>
    <name evidence="3" type="ORF">GCM10011354_13720</name>
</gene>
<reference evidence="3" key="2">
    <citation type="submission" date="2020-09" db="EMBL/GenBank/DDBJ databases">
        <authorList>
            <person name="Sun Q."/>
            <person name="Zhou Y."/>
        </authorList>
    </citation>
    <scope>NUCLEOTIDE SEQUENCE</scope>
    <source>
        <strain evidence="3">CGMCC 1.14988</strain>
    </source>
</reference>
<dbReference type="EMBL" id="BMHA01000004">
    <property type="protein sequence ID" value="GGI05362.1"/>
    <property type="molecule type" value="Genomic_DNA"/>
</dbReference>